<evidence type="ECO:0000313" key="1">
    <source>
        <dbReference type="EMBL" id="GGK96475.1"/>
    </source>
</evidence>
<reference evidence="1" key="2">
    <citation type="submission" date="2020-09" db="EMBL/GenBank/DDBJ databases">
        <authorList>
            <person name="Sun Q."/>
            <person name="Ohkuma M."/>
        </authorList>
    </citation>
    <scope>NUCLEOTIDE SEQUENCE</scope>
    <source>
        <strain evidence="1">JCM 13064</strain>
    </source>
</reference>
<dbReference type="AlphaFoldDB" id="A0A917R959"/>
<name>A0A917R959_9ACTN</name>
<reference evidence="1" key="1">
    <citation type="journal article" date="2014" name="Int. J. Syst. Evol. Microbiol.">
        <title>Complete genome sequence of Corynebacterium casei LMG S-19264T (=DSM 44701T), isolated from a smear-ripened cheese.</title>
        <authorList>
            <consortium name="US DOE Joint Genome Institute (JGI-PGF)"/>
            <person name="Walter F."/>
            <person name="Albersmeier A."/>
            <person name="Kalinowski J."/>
            <person name="Ruckert C."/>
        </authorList>
    </citation>
    <scope>NUCLEOTIDE SEQUENCE</scope>
    <source>
        <strain evidence="1">JCM 13064</strain>
    </source>
</reference>
<dbReference type="SUPFAM" id="SSF53756">
    <property type="entry name" value="UDP-Glycosyltransferase/glycogen phosphorylase"/>
    <property type="match status" value="1"/>
</dbReference>
<evidence type="ECO:0000313" key="2">
    <source>
        <dbReference type="Proteomes" id="UP000645217"/>
    </source>
</evidence>
<evidence type="ECO:0008006" key="3">
    <source>
        <dbReference type="Google" id="ProtNLM"/>
    </source>
</evidence>
<gene>
    <name evidence="1" type="ORF">GCM10007964_43380</name>
</gene>
<organism evidence="1 2">
    <name type="scientific">Sphaerisporangium melleum</name>
    <dbReference type="NCBI Taxonomy" id="321316"/>
    <lineage>
        <taxon>Bacteria</taxon>
        <taxon>Bacillati</taxon>
        <taxon>Actinomycetota</taxon>
        <taxon>Actinomycetes</taxon>
        <taxon>Streptosporangiales</taxon>
        <taxon>Streptosporangiaceae</taxon>
        <taxon>Sphaerisporangium</taxon>
    </lineage>
</organism>
<sequence>MRKIAIILGTRPKAIKCAPVIRALHDDPRFTPLVLSTGQHRNMLDETLRAGVRHHP</sequence>
<protein>
    <recommendedName>
        <fullName evidence="3">UDP-N-acetylglucosamine 2-epimerase (Non-hydrolyzing)</fullName>
    </recommendedName>
</protein>
<accession>A0A917R959</accession>
<keyword evidence="2" id="KW-1185">Reference proteome</keyword>
<dbReference type="RefSeq" id="WP_203968400.1">
    <property type="nucleotide sequence ID" value="NZ_BMNT01000023.1"/>
</dbReference>
<dbReference type="Proteomes" id="UP000645217">
    <property type="component" value="Unassembled WGS sequence"/>
</dbReference>
<dbReference type="Gene3D" id="3.40.50.2000">
    <property type="entry name" value="Glycogen Phosphorylase B"/>
    <property type="match status" value="1"/>
</dbReference>
<proteinExistence type="predicted"/>
<comment type="caution">
    <text evidence="1">The sequence shown here is derived from an EMBL/GenBank/DDBJ whole genome shotgun (WGS) entry which is preliminary data.</text>
</comment>
<dbReference type="EMBL" id="BMNT01000023">
    <property type="protein sequence ID" value="GGK96475.1"/>
    <property type="molecule type" value="Genomic_DNA"/>
</dbReference>